<dbReference type="InterPro" id="IPR011990">
    <property type="entry name" value="TPR-like_helical_dom_sf"/>
</dbReference>
<organism evidence="5 6">
    <name type="scientific">Pendulispora rubella</name>
    <dbReference type="NCBI Taxonomy" id="2741070"/>
    <lineage>
        <taxon>Bacteria</taxon>
        <taxon>Pseudomonadati</taxon>
        <taxon>Myxococcota</taxon>
        <taxon>Myxococcia</taxon>
        <taxon>Myxococcales</taxon>
        <taxon>Sorangiineae</taxon>
        <taxon>Pendulisporaceae</taxon>
        <taxon>Pendulispora</taxon>
    </lineage>
</organism>
<evidence type="ECO:0000313" key="5">
    <source>
        <dbReference type="EMBL" id="WXB02222.1"/>
    </source>
</evidence>
<sequence>MKRHTRSIAAGLIVALAPLLVSVSVGSPAWAQSDEASTKAARARFQEGVQYYDKGQYENARAAFLQAYALRKHPAVLLNLAQSSLKSGHPMEAVKYFQQFLRESTSMTPAQRSDAERGLTEARSKLGRLEISAPTGAEISVDSTSLGAAPLSDAVDVEPGTHMVRAKLSDGTADVKSVTPGPGDKVKVVFSAPEAPAAAAPVPVPAPTTTTPPGGPASSTPSALDTPPSEPIGGTTTPPPAESSGKWSLVPGIVGASIGAAGLGTALAFYFFKQSAQDSADSVANEIRSNGGTQGTCTSTDPNTVTRYGAACSALRDNNDKVDKNATVGNIALGVGIAGAVFGATWLIVAGVHNSKAGKEAAPAPSTGFIRPVPMVLSNAKGLALEGAF</sequence>
<keyword evidence="4" id="KW-0732">Signal</keyword>
<keyword evidence="1" id="KW-0802">TPR repeat</keyword>
<feature type="transmembrane region" description="Helical" evidence="3">
    <location>
        <begin position="331"/>
        <end position="349"/>
    </location>
</feature>
<dbReference type="Gene3D" id="1.25.40.10">
    <property type="entry name" value="Tetratricopeptide repeat domain"/>
    <property type="match status" value="1"/>
</dbReference>
<keyword evidence="6" id="KW-1185">Reference proteome</keyword>
<feature type="repeat" description="TPR" evidence="1">
    <location>
        <begin position="41"/>
        <end position="74"/>
    </location>
</feature>
<gene>
    <name evidence="5" type="ORF">LVJ94_35565</name>
</gene>
<evidence type="ECO:0000313" key="6">
    <source>
        <dbReference type="Proteomes" id="UP001374803"/>
    </source>
</evidence>
<feature type="chain" id="PRO_5046449560" description="PEGA domain-containing protein" evidence="4">
    <location>
        <begin position="32"/>
        <end position="389"/>
    </location>
</feature>
<dbReference type="EMBL" id="CP089983">
    <property type="protein sequence ID" value="WXB02222.1"/>
    <property type="molecule type" value="Genomic_DNA"/>
</dbReference>
<name>A0ABZ2KUQ0_9BACT</name>
<dbReference type="Proteomes" id="UP001374803">
    <property type="component" value="Chromosome"/>
</dbReference>
<keyword evidence="3" id="KW-1133">Transmembrane helix</keyword>
<keyword evidence="3" id="KW-0472">Membrane</keyword>
<evidence type="ECO:0000256" key="2">
    <source>
        <dbReference type="SAM" id="MobiDB-lite"/>
    </source>
</evidence>
<feature type="region of interest" description="Disordered" evidence="2">
    <location>
        <begin position="196"/>
        <end position="244"/>
    </location>
</feature>
<evidence type="ECO:0000256" key="1">
    <source>
        <dbReference type="PROSITE-ProRule" id="PRU00339"/>
    </source>
</evidence>
<dbReference type="SUPFAM" id="SSF48452">
    <property type="entry name" value="TPR-like"/>
    <property type="match status" value="1"/>
</dbReference>
<reference evidence="5" key="1">
    <citation type="submission" date="2021-12" db="EMBL/GenBank/DDBJ databases">
        <title>Discovery of the Pendulisporaceae a myxobacterial family with distinct sporulation behavior and unique specialized metabolism.</title>
        <authorList>
            <person name="Garcia R."/>
            <person name="Popoff A."/>
            <person name="Bader C.D."/>
            <person name="Loehr J."/>
            <person name="Walesch S."/>
            <person name="Walt C."/>
            <person name="Boldt J."/>
            <person name="Bunk B."/>
            <person name="Haeckl F.J.F.P.J."/>
            <person name="Gunesch A.P."/>
            <person name="Birkelbach J."/>
            <person name="Nuebel U."/>
            <person name="Pietschmann T."/>
            <person name="Bach T."/>
            <person name="Mueller R."/>
        </authorList>
    </citation>
    <scope>NUCLEOTIDE SEQUENCE</scope>
    <source>
        <strain evidence="5">MSr11367</strain>
    </source>
</reference>
<protein>
    <recommendedName>
        <fullName evidence="7">PEGA domain-containing protein</fullName>
    </recommendedName>
</protein>
<proteinExistence type="predicted"/>
<evidence type="ECO:0008006" key="7">
    <source>
        <dbReference type="Google" id="ProtNLM"/>
    </source>
</evidence>
<evidence type="ECO:0000256" key="3">
    <source>
        <dbReference type="SAM" id="Phobius"/>
    </source>
</evidence>
<feature type="compositionally biased region" description="Low complexity" evidence="2">
    <location>
        <begin position="196"/>
        <end position="223"/>
    </location>
</feature>
<feature type="transmembrane region" description="Helical" evidence="3">
    <location>
        <begin position="247"/>
        <end position="272"/>
    </location>
</feature>
<dbReference type="InterPro" id="IPR019734">
    <property type="entry name" value="TPR_rpt"/>
</dbReference>
<dbReference type="RefSeq" id="WP_394831848.1">
    <property type="nucleotide sequence ID" value="NZ_CP089929.1"/>
</dbReference>
<feature type="signal peptide" evidence="4">
    <location>
        <begin position="1"/>
        <end position="31"/>
    </location>
</feature>
<evidence type="ECO:0000256" key="4">
    <source>
        <dbReference type="SAM" id="SignalP"/>
    </source>
</evidence>
<accession>A0ABZ2KUQ0</accession>
<dbReference type="PROSITE" id="PS50005">
    <property type="entry name" value="TPR"/>
    <property type="match status" value="1"/>
</dbReference>
<keyword evidence="3" id="KW-0812">Transmembrane</keyword>